<organism evidence="2">
    <name type="scientific">bioreactor metagenome</name>
    <dbReference type="NCBI Taxonomy" id="1076179"/>
    <lineage>
        <taxon>unclassified sequences</taxon>
        <taxon>metagenomes</taxon>
        <taxon>ecological metagenomes</taxon>
    </lineage>
</organism>
<keyword evidence="1" id="KW-0472">Membrane</keyword>
<dbReference type="EMBL" id="VSSQ01001625">
    <property type="protein sequence ID" value="MPM09898.1"/>
    <property type="molecule type" value="Genomic_DNA"/>
</dbReference>
<name>A0A644X294_9ZZZZ</name>
<protein>
    <recommendedName>
        <fullName evidence="3">Regulatory protein YycH-like domain-containing protein</fullName>
    </recommendedName>
</protein>
<comment type="caution">
    <text evidence="2">The sequence shown here is derived from an EMBL/GenBank/DDBJ whole genome shotgun (WGS) entry which is preliminary data.</text>
</comment>
<dbReference type="AlphaFoldDB" id="A0A644X294"/>
<evidence type="ECO:0000256" key="1">
    <source>
        <dbReference type="SAM" id="Phobius"/>
    </source>
</evidence>
<feature type="transmembrane region" description="Helical" evidence="1">
    <location>
        <begin position="6"/>
        <end position="25"/>
    </location>
</feature>
<sequence length="259" mass="28411">MEWSRTKSILIFVLLVIDIFLYYNLERTKAQKFDLPEEYVRDAVAALEKRGVTVEEGAMPNRRISLPVAEIDSKELLYPVARAALGDDTLQPEVGEEGIRFSNDAGEFILLTDTDFTFKPFGEKPDFGNILKIAGYDKHSYQEDTAGGIRILIGGVKVEGCGVTYEDGVYTGTLINPQQATLKYVGLIDPVNALLNFADYADKAGLGAQAVTSVESIYALEQEGLFKVLTAEPAYKITSNKTAYLVAAVSGEVKIYVNS</sequence>
<reference evidence="2" key="1">
    <citation type="submission" date="2019-08" db="EMBL/GenBank/DDBJ databases">
        <authorList>
            <person name="Kucharzyk K."/>
            <person name="Murdoch R.W."/>
            <person name="Higgins S."/>
            <person name="Loffler F."/>
        </authorList>
    </citation>
    <scope>NUCLEOTIDE SEQUENCE</scope>
</reference>
<evidence type="ECO:0000313" key="2">
    <source>
        <dbReference type="EMBL" id="MPM09898.1"/>
    </source>
</evidence>
<keyword evidence="1" id="KW-1133">Transmembrane helix</keyword>
<accession>A0A644X294</accession>
<evidence type="ECO:0008006" key="3">
    <source>
        <dbReference type="Google" id="ProtNLM"/>
    </source>
</evidence>
<proteinExistence type="predicted"/>
<gene>
    <name evidence="2" type="ORF">SDC9_56221</name>
</gene>
<keyword evidence="1" id="KW-0812">Transmembrane</keyword>